<keyword evidence="5" id="KW-0648">Protein biosynthesis</keyword>
<evidence type="ECO:0000313" key="11">
    <source>
        <dbReference type="EnsemblMetazoa" id="CapteP162605"/>
    </source>
</evidence>
<dbReference type="HOGENOM" id="CLU_016218_4_3_1"/>
<reference evidence="11" key="3">
    <citation type="submission" date="2015-06" db="UniProtKB">
        <authorList>
            <consortium name="EnsemblMetazoa"/>
        </authorList>
    </citation>
    <scope>IDENTIFICATION</scope>
</reference>
<dbReference type="InterPro" id="IPR042529">
    <property type="entry name" value="IF_2B-like_C"/>
</dbReference>
<dbReference type="InterPro" id="IPR000649">
    <property type="entry name" value="IF-2B-related"/>
</dbReference>
<evidence type="ECO:0000256" key="2">
    <source>
        <dbReference type="ARBA" id="ARBA00007251"/>
    </source>
</evidence>
<reference evidence="10 12" key="2">
    <citation type="journal article" date="2013" name="Nature">
        <title>Insights into bilaterian evolution from three spiralian genomes.</title>
        <authorList>
            <person name="Simakov O."/>
            <person name="Marletaz F."/>
            <person name="Cho S.J."/>
            <person name="Edsinger-Gonzales E."/>
            <person name="Havlak P."/>
            <person name="Hellsten U."/>
            <person name="Kuo D.H."/>
            <person name="Larsson T."/>
            <person name="Lv J."/>
            <person name="Arendt D."/>
            <person name="Savage R."/>
            <person name="Osoegawa K."/>
            <person name="de Jong P."/>
            <person name="Grimwood J."/>
            <person name="Chapman J.A."/>
            <person name="Shapiro H."/>
            <person name="Aerts A."/>
            <person name="Otillar R.P."/>
            <person name="Terry A.Y."/>
            <person name="Boore J.L."/>
            <person name="Grigoriev I.V."/>
            <person name="Lindberg D.R."/>
            <person name="Seaver E.C."/>
            <person name="Weisblat D.A."/>
            <person name="Putnam N.H."/>
            <person name="Rokhsar D.S."/>
        </authorList>
    </citation>
    <scope>NUCLEOTIDE SEQUENCE</scope>
    <source>
        <strain evidence="10 12">I ESC-2004</strain>
    </source>
</reference>
<dbReference type="EMBL" id="AMQN01013979">
    <property type="status" value="NOT_ANNOTATED_CDS"/>
    <property type="molecule type" value="Genomic_DNA"/>
</dbReference>
<dbReference type="STRING" id="283909.R7TJ21"/>
<dbReference type="GO" id="GO:0005829">
    <property type="term" value="C:cytosol"/>
    <property type="evidence" value="ECO:0007669"/>
    <property type="project" value="UniProtKB-SubCell"/>
</dbReference>
<comment type="subcellular location">
    <subcellularLocation>
        <location evidence="1">Cytoplasm</location>
        <location evidence="1">Cytosol</location>
    </subcellularLocation>
</comment>
<comment type="similarity">
    <text evidence="2 9">Belongs to the eIF-2B alpha/beta/delta subunits family.</text>
</comment>
<evidence type="ECO:0000256" key="1">
    <source>
        <dbReference type="ARBA" id="ARBA00004514"/>
    </source>
</evidence>
<organism evidence="10">
    <name type="scientific">Capitella teleta</name>
    <name type="common">Polychaete worm</name>
    <dbReference type="NCBI Taxonomy" id="283909"/>
    <lineage>
        <taxon>Eukaryota</taxon>
        <taxon>Metazoa</taxon>
        <taxon>Spiralia</taxon>
        <taxon>Lophotrochozoa</taxon>
        <taxon>Annelida</taxon>
        <taxon>Polychaeta</taxon>
        <taxon>Sedentaria</taxon>
        <taxon>Scolecida</taxon>
        <taxon>Capitellidae</taxon>
        <taxon>Capitella</taxon>
    </lineage>
</organism>
<dbReference type="FunCoup" id="R7TJ21">
    <property type="interactions" value="868"/>
</dbReference>
<dbReference type="Gene3D" id="3.40.50.10470">
    <property type="entry name" value="Translation initiation factor eif-2b, domain 2"/>
    <property type="match status" value="1"/>
</dbReference>
<gene>
    <name evidence="10" type="ORF">CAPTEDRAFT_162605</name>
</gene>
<sequence length="352" mass="39123">MIHDSDLSEKIDKFTRDLKQGNIQGSYLVAFNTVQLLRSIISQSKWCKAKDLLDIIRSEGKRLMEAQPTETAVGNMVRRVLKVIRDEYTREFREMKGKSLEGDQQDSLQRLLLSEAEIDDYSSGFPNYKGSVIEAINELIVELENSAENIAAQALEHIHSNEVIMTAGKSTTVETFLKKAAKKRKFQVIVAECAPFFHGQELAVSLAKANIETTVITDSAVFAMMSRVNKVIIGTHTVMANGGLKATNGSSTIALAAQHHSVPLLVCAAMFKLSPQYLCSYDQDGFNEFVSPEQVLSFSEGEVLSKAVIHNPVFDYVPPELWRKCPLVRVSTSHGTLPFGRQRFLILIKIAA</sequence>
<dbReference type="InterPro" id="IPR051855">
    <property type="entry name" value="eIF2B_beta_subunit"/>
</dbReference>
<evidence type="ECO:0000313" key="10">
    <source>
        <dbReference type="EMBL" id="ELT91105.1"/>
    </source>
</evidence>
<evidence type="ECO:0000256" key="3">
    <source>
        <dbReference type="ARBA" id="ARBA00022490"/>
    </source>
</evidence>
<reference evidence="12" key="1">
    <citation type="submission" date="2012-12" db="EMBL/GenBank/DDBJ databases">
        <authorList>
            <person name="Hellsten U."/>
            <person name="Grimwood J."/>
            <person name="Chapman J.A."/>
            <person name="Shapiro H."/>
            <person name="Aerts A."/>
            <person name="Otillar R.P."/>
            <person name="Terry A.Y."/>
            <person name="Boore J.L."/>
            <person name="Simakov O."/>
            <person name="Marletaz F."/>
            <person name="Cho S.-J."/>
            <person name="Edsinger-Gonzales E."/>
            <person name="Havlak P."/>
            <person name="Kuo D.-H."/>
            <person name="Larsson T."/>
            <person name="Lv J."/>
            <person name="Arendt D."/>
            <person name="Savage R."/>
            <person name="Osoegawa K."/>
            <person name="de Jong P."/>
            <person name="Lindberg D.R."/>
            <person name="Seaver E.C."/>
            <person name="Weisblat D.A."/>
            <person name="Putnam N.H."/>
            <person name="Grigoriev I.V."/>
            <person name="Rokhsar D.S."/>
        </authorList>
    </citation>
    <scope>NUCLEOTIDE SEQUENCE</scope>
    <source>
        <strain evidence="12">I ESC-2004</strain>
    </source>
</reference>
<evidence type="ECO:0000313" key="12">
    <source>
        <dbReference type="Proteomes" id="UP000014760"/>
    </source>
</evidence>
<evidence type="ECO:0000256" key="6">
    <source>
        <dbReference type="ARBA" id="ARBA00044122"/>
    </source>
</evidence>
<dbReference type="EMBL" id="KB310648">
    <property type="protein sequence ID" value="ELT91105.1"/>
    <property type="molecule type" value="Genomic_DNA"/>
</dbReference>
<dbReference type="GO" id="GO:0005851">
    <property type="term" value="C:eukaryotic translation initiation factor 2B complex"/>
    <property type="evidence" value="ECO:0007669"/>
    <property type="project" value="TreeGrafter"/>
</dbReference>
<proteinExistence type="inferred from homology"/>
<dbReference type="OMA" id="SHSCAVA"/>
<evidence type="ECO:0000256" key="9">
    <source>
        <dbReference type="RuleBase" id="RU003814"/>
    </source>
</evidence>
<dbReference type="OrthoDB" id="269919at2759"/>
<evidence type="ECO:0000256" key="7">
    <source>
        <dbReference type="ARBA" id="ARBA00044228"/>
    </source>
</evidence>
<dbReference type="InterPro" id="IPR037171">
    <property type="entry name" value="NagB/RpiA_transferase-like"/>
</dbReference>
<dbReference type="EnsemblMetazoa" id="CapteT162605">
    <property type="protein sequence ID" value="CapteP162605"/>
    <property type="gene ID" value="CapteG162605"/>
</dbReference>
<dbReference type="AlphaFoldDB" id="R7TJ21"/>
<keyword evidence="3" id="KW-0963">Cytoplasm</keyword>
<dbReference type="GO" id="GO:0003743">
    <property type="term" value="F:translation initiation factor activity"/>
    <property type="evidence" value="ECO:0007669"/>
    <property type="project" value="UniProtKB-KW"/>
</dbReference>
<comment type="subunit">
    <text evidence="8">Component of the translation initiation factor 2B (eIF2B) complex which is a heterodecamer of two sets of five different subunits: alpha, beta, gamma, delta and epsilon. Subunits alpha, beta and delta comprise a regulatory subcomplex and subunits epsilon and gamma comprise a catalytic subcomplex. Within the complex, the hexameric regulatory complex resides at the center, with the two heterodimeric catalytic subcomplexes bound on opposite sides.</text>
</comment>
<feature type="non-terminal residue" evidence="10">
    <location>
        <position position="352"/>
    </location>
</feature>
<dbReference type="Pfam" id="PF01008">
    <property type="entry name" value="IF-2B"/>
    <property type="match status" value="1"/>
</dbReference>
<dbReference type="SUPFAM" id="SSF100950">
    <property type="entry name" value="NagB/RpiA/CoA transferase-like"/>
    <property type="match status" value="1"/>
</dbReference>
<dbReference type="Proteomes" id="UP000014760">
    <property type="component" value="Unassembled WGS sequence"/>
</dbReference>
<dbReference type="GO" id="GO:0005085">
    <property type="term" value="F:guanyl-nucleotide exchange factor activity"/>
    <property type="evidence" value="ECO:0007669"/>
    <property type="project" value="TreeGrafter"/>
</dbReference>
<accession>R7TJ21</accession>
<evidence type="ECO:0000256" key="5">
    <source>
        <dbReference type="ARBA" id="ARBA00022917"/>
    </source>
</evidence>
<dbReference type="PANTHER" id="PTHR45859:SF1">
    <property type="entry name" value="TRANSLATION INITIATION FACTOR EIF-2B SUBUNIT BETA"/>
    <property type="match status" value="1"/>
</dbReference>
<name>R7TJ21_CAPTE</name>
<keyword evidence="4" id="KW-0396">Initiation factor</keyword>
<evidence type="ECO:0000256" key="8">
    <source>
        <dbReference type="ARBA" id="ARBA00046432"/>
    </source>
</evidence>
<protein>
    <recommendedName>
        <fullName evidence="6">Translation initiation factor eIF2B subunit beta</fullName>
    </recommendedName>
    <alternativeName>
        <fullName evidence="7">eIF2B GDP-GTP exchange factor subunit beta</fullName>
    </alternativeName>
</protein>
<evidence type="ECO:0000256" key="4">
    <source>
        <dbReference type="ARBA" id="ARBA00022540"/>
    </source>
</evidence>
<dbReference type="PANTHER" id="PTHR45859">
    <property type="entry name" value="TRANSLATION INITIATION FACTOR EIF-2B SUBUNIT BETA"/>
    <property type="match status" value="1"/>
</dbReference>
<keyword evidence="12" id="KW-1185">Reference proteome</keyword>